<dbReference type="AlphaFoldDB" id="A0A8J1U038"/>
<dbReference type="EMBL" id="CAIIXF020000010">
    <property type="protein sequence ID" value="CAH1796212.1"/>
    <property type="molecule type" value="Genomic_DNA"/>
</dbReference>
<organism evidence="1 2">
    <name type="scientific">Owenia fusiformis</name>
    <name type="common">Polychaete worm</name>
    <dbReference type="NCBI Taxonomy" id="6347"/>
    <lineage>
        <taxon>Eukaryota</taxon>
        <taxon>Metazoa</taxon>
        <taxon>Spiralia</taxon>
        <taxon>Lophotrochozoa</taxon>
        <taxon>Annelida</taxon>
        <taxon>Polychaeta</taxon>
        <taxon>Sedentaria</taxon>
        <taxon>Canalipalpata</taxon>
        <taxon>Sabellida</taxon>
        <taxon>Oweniida</taxon>
        <taxon>Oweniidae</taxon>
        <taxon>Owenia</taxon>
    </lineage>
</organism>
<comment type="caution">
    <text evidence="1">The sequence shown here is derived from an EMBL/GenBank/DDBJ whole genome shotgun (WGS) entry which is preliminary data.</text>
</comment>
<dbReference type="Proteomes" id="UP000749559">
    <property type="component" value="Unassembled WGS sequence"/>
</dbReference>
<proteinExistence type="predicted"/>
<accession>A0A8J1U038</accession>
<gene>
    <name evidence="1" type="ORF">OFUS_LOCUS20646</name>
</gene>
<protein>
    <submittedName>
        <fullName evidence="1">Uncharacterized protein</fullName>
    </submittedName>
</protein>
<sequence>MMEEKKKLEDPIVQSGEDNFEIEPASTGDGGFEEIVWYRRHDIWAWFGGILFILALMGAMMGIGEARGWDAAAGHTHNTSATSLDRFLPEPYLEEPGVKWRSGADRTGLWYYWKLDPAKVTAASRAFMWIGYAGHQLSIWFVTYRAQVAKASRPFGEKKYTPFMDKYNWAAFGLNAFFHILHLINTHTTYDATAQDVSIASSQGSVIMALCFVIFLEYSERGLWLGWPGPNDHDKVAKKIRTAPLEAVRLMRKYHGYAISWAAIYTFWYHPMENTIGHAFGFVHTWLLVLQGSLMHTKFHQNKWWRFILEAWVTIHALLVALQTGDPNVLNGTLLWPMFLFGFLFTLCFTWIYIFPFWSKISGWFRLAPVVLYFAATIGSYSQILDRQGRPFTRLQEIIRIPGIIYIFFFVIWGFVALFQLIDKKINGGPTTKAPSAGQQVGLIFGFLFGYAVMIGVSIMFHVLDWQTQMFTLMAILVALFTIGVAATSVCLHRLIPARISAKIEDMDVSNQVVLTSIVPKGGQQNNGYDQSTEQIVQTKSV</sequence>
<evidence type="ECO:0000313" key="2">
    <source>
        <dbReference type="Proteomes" id="UP000749559"/>
    </source>
</evidence>
<evidence type="ECO:0000313" key="1">
    <source>
        <dbReference type="EMBL" id="CAH1796212.1"/>
    </source>
</evidence>
<reference evidence="1" key="1">
    <citation type="submission" date="2022-03" db="EMBL/GenBank/DDBJ databases">
        <authorList>
            <person name="Martin C."/>
        </authorList>
    </citation>
    <scope>NUCLEOTIDE SEQUENCE</scope>
</reference>
<name>A0A8J1U038_OWEFU</name>
<keyword evidence="2" id="KW-1185">Reference proteome</keyword>
<dbReference type="OrthoDB" id="9986409at2759"/>